<dbReference type="AlphaFoldDB" id="A0AAJ7LYX0"/>
<evidence type="ECO:0000313" key="7">
    <source>
        <dbReference type="RefSeq" id="XP_018534235.1"/>
    </source>
</evidence>
<name>A0AAJ7LYX0_LATCA</name>
<comment type="similarity">
    <text evidence="1 4">Belongs to the S-100 family.</text>
</comment>
<dbReference type="PANTHER" id="PTHR11639">
    <property type="entry name" value="S100 CALCIUM-BINDING PROTEIN"/>
    <property type="match status" value="1"/>
</dbReference>
<dbReference type="PANTHER" id="PTHR11639:SF134">
    <property type="entry name" value="PROTEIN S100-A1-RELATED"/>
    <property type="match status" value="1"/>
</dbReference>
<dbReference type="SMART" id="SM01394">
    <property type="entry name" value="S_100"/>
    <property type="match status" value="1"/>
</dbReference>
<dbReference type="GeneID" id="108884682"/>
<gene>
    <name evidence="7" type="primary">s100a1</name>
</gene>
<evidence type="ECO:0000256" key="3">
    <source>
        <dbReference type="ARBA" id="ARBA00022837"/>
    </source>
</evidence>
<dbReference type="GO" id="GO:0005509">
    <property type="term" value="F:calcium ion binding"/>
    <property type="evidence" value="ECO:0007669"/>
    <property type="project" value="InterPro"/>
</dbReference>
<evidence type="ECO:0000256" key="4">
    <source>
        <dbReference type="RuleBase" id="RU361184"/>
    </source>
</evidence>
<dbReference type="InterPro" id="IPR002048">
    <property type="entry name" value="EF_hand_dom"/>
</dbReference>
<sequence>MRVRVRVGSASERPLILDSSFVQTLLREMCSVAKSQLETAMDTLIEVFQCYSSREGDRFKLNFVELRSLLRLELNLEGSWNSGYVEMIMADLDKNKDRNVSFEEFVVLLTHLTVRSRPFFQDYEPVIIQCGQIRDGRFQM</sequence>
<dbReference type="PROSITE" id="PS50222">
    <property type="entry name" value="EF_HAND_2"/>
    <property type="match status" value="1"/>
</dbReference>
<evidence type="ECO:0000313" key="6">
    <source>
        <dbReference type="Proteomes" id="UP000694890"/>
    </source>
</evidence>
<dbReference type="SMART" id="SM00054">
    <property type="entry name" value="EFh"/>
    <property type="match status" value="1"/>
</dbReference>
<dbReference type="Pfam" id="PF01023">
    <property type="entry name" value="S_100"/>
    <property type="match status" value="1"/>
</dbReference>
<proteinExistence type="inferred from homology"/>
<dbReference type="Proteomes" id="UP000694890">
    <property type="component" value="Linkage group LG15"/>
</dbReference>
<protein>
    <recommendedName>
        <fullName evidence="4">Protein S100</fullName>
    </recommendedName>
    <alternativeName>
        <fullName evidence="4">S100 calcium-binding protein</fullName>
    </alternativeName>
</protein>
<organism evidence="6 7">
    <name type="scientific">Lates calcarifer</name>
    <name type="common">Barramundi</name>
    <name type="synonym">Holocentrus calcarifer</name>
    <dbReference type="NCBI Taxonomy" id="8187"/>
    <lineage>
        <taxon>Eukaryota</taxon>
        <taxon>Metazoa</taxon>
        <taxon>Chordata</taxon>
        <taxon>Craniata</taxon>
        <taxon>Vertebrata</taxon>
        <taxon>Euteleostomi</taxon>
        <taxon>Actinopterygii</taxon>
        <taxon>Neopterygii</taxon>
        <taxon>Teleostei</taxon>
        <taxon>Neoteleostei</taxon>
        <taxon>Acanthomorphata</taxon>
        <taxon>Carangaria</taxon>
        <taxon>Carangaria incertae sedis</taxon>
        <taxon>Centropomidae</taxon>
        <taxon>Lates</taxon>
    </lineage>
</organism>
<dbReference type="InterPro" id="IPR018247">
    <property type="entry name" value="EF_Hand_1_Ca_BS"/>
</dbReference>
<keyword evidence="3 4" id="KW-0106">Calcium</keyword>
<accession>A0AAJ7LYX0</accession>
<evidence type="ECO:0000259" key="5">
    <source>
        <dbReference type="PROSITE" id="PS50222"/>
    </source>
</evidence>
<dbReference type="Gene3D" id="1.10.238.10">
    <property type="entry name" value="EF-hand"/>
    <property type="match status" value="1"/>
</dbReference>
<dbReference type="InterPro" id="IPR011992">
    <property type="entry name" value="EF-hand-dom_pair"/>
</dbReference>
<dbReference type="KEGG" id="lcf:108884682"/>
<dbReference type="InterPro" id="IPR001751">
    <property type="entry name" value="S100/CaBP7/8-like_CS"/>
</dbReference>
<dbReference type="InterPro" id="IPR013787">
    <property type="entry name" value="S100_Ca-bd_sub"/>
</dbReference>
<feature type="domain" description="EF-hand" evidence="5">
    <location>
        <begin position="80"/>
        <end position="115"/>
    </location>
</feature>
<dbReference type="PROSITE" id="PS00303">
    <property type="entry name" value="S100_CABP"/>
    <property type="match status" value="1"/>
</dbReference>
<dbReference type="PROSITE" id="PS00018">
    <property type="entry name" value="EF_HAND_1"/>
    <property type="match status" value="1"/>
</dbReference>
<reference evidence="7" key="1">
    <citation type="submission" date="2025-08" db="UniProtKB">
        <authorList>
            <consortium name="RefSeq"/>
        </authorList>
    </citation>
    <scope>IDENTIFICATION</scope>
    <source>
        <tissue evidence="7">Brain</tissue>
    </source>
</reference>
<dbReference type="SUPFAM" id="SSF47473">
    <property type="entry name" value="EF-hand"/>
    <property type="match status" value="1"/>
</dbReference>
<evidence type="ECO:0000256" key="1">
    <source>
        <dbReference type="ARBA" id="ARBA00007323"/>
    </source>
</evidence>
<keyword evidence="2 4" id="KW-0479">Metal-binding</keyword>
<dbReference type="RefSeq" id="XP_018534235.1">
    <property type="nucleotide sequence ID" value="XM_018678719.2"/>
</dbReference>
<dbReference type="GO" id="GO:0048306">
    <property type="term" value="F:calcium-dependent protein binding"/>
    <property type="evidence" value="ECO:0007669"/>
    <property type="project" value="TreeGrafter"/>
</dbReference>
<dbReference type="CTD" id="6271"/>
<evidence type="ECO:0000256" key="2">
    <source>
        <dbReference type="ARBA" id="ARBA00022723"/>
    </source>
</evidence>